<feature type="domain" description="Amidohydrolase 3" evidence="1">
    <location>
        <begin position="12"/>
        <end position="83"/>
    </location>
</feature>
<sequence length="86" mass="9002">LGLVGAHDPFADALTLKAYQDAADSGRFQFHLSAYILNHWADPFMAAGIAPGFGSEWVKIGAVKIFLDGGMSSRTAAVFEPFAGGG</sequence>
<dbReference type="InterPro" id="IPR013108">
    <property type="entry name" value="Amidohydro_3"/>
</dbReference>
<dbReference type="AlphaFoldDB" id="X1GCM0"/>
<comment type="caution">
    <text evidence="2">The sequence shown here is derived from an EMBL/GenBank/DDBJ whole genome shotgun (WGS) entry which is preliminary data.</text>
</comment>
<feature type="non-terminal residue" evidence="2">
    <location>
        <position position="1"/>
    </location>
</feature>
<evidence type="ECO:0000259" key="1">
    <source>
        <dbReference type="Pfam" id="PF07969"/>
    </source>
</evidence>
<dbReference type="Gene3D" id="3.20.20.140">
    <property type="entry name" value="Metal-dependent hydrolases"/>
    <property type="match status" value="1"/>
</dbReference>
<dbReference type="Pfam" id="PF07969">
    <property type="entry name" value="Amidohydro_3"/>
    <property type="match status" value="1"/>
</dbReference>
<protein>
    <recommendedName>
        <fullName evidence="1">Amidohydrolase 3 domain-containing protein</fullName>
    </recommendedName>
</protein>
<feature type="non-terminal residue" evidence="2">
    <location>
        <position position="86"/>
    </location>
</feature>
<gene>
    <name evidence="2" type="ORF">S01H4_66101</name>
</gene>
<organism evidence="2">
    <name type="scientific">marine sediment metagenome</name>
    <dbReference type="NCBI Taxonomy" id="412755"/>
    <lineage>
        <taxon>unclassified sequences</taxon>
        <taxon>metagenomes</taxon>
        <taxon>ecological metagenomes</taxon>
    </lineage>
</organism>
<name>X1GCM0_9ZZZZ</name>
<proteinExistence type="predicted"/>
<evidence type="ECO:0000313" key="2">
    <source>
        <dbReference type="EMBL" id="GAH30798.1"/>
    </source>
</evidence>
<reference evidence="2" key="1">
    <citation type="journal article" date="2014" name="Front. Microbiol.">
        <title>High frequency of phylogenetically diverse reductive dehalogenase-homologous genes in deep subseafloor sedimentary metagenomes.</title>
        <authorList>
            <person name="Kawai M."/>
            <person name="Futagami T."/>
            <person name="Toyoda A."/>
            <person name="Takaki Y."/>
            <person name="Nishi S."/>
            <person name="Hori S."/>
            <person name="Arai W."/>
            <person name="Tsubouchi T."/>
            <person name="Morono Y."/>
            <person name="Uchiyama I."/>
            <person name="Ito T."/>
            <person name="Fujiyama A."/>
            <person name="Inagaki F."/>
            <person name="Takami H."/>
        </authorList>
    </citation>
    <scope>NUCLEOTIDE SEQUENCE</scope>
    <source>
        <strain evidence="2">Expedition CK06-06</strain>
    </source>
</reference>
<accession>X1GCM0</accession>
<dbReference type="EMBL" id="BART01040752">
    <property type="protein sequence ID" value="GAH30798.1"/>
    <property type="molecule type" value="Genomic_DNA"/>
</dbReference>